<accession>A0A077WMV3</accession>
<dbReference type="InterPro" id="IPR042460">
    <property type="entry name" value="DCN1-like_PONY"/>
</dbReference>
<dbReference type="AlphaFoldDB" id="A0A077WMV3"/>
<reference evidence="4" key="1">
    <citation type="journal article" date="2014" name="Genome Announc.">
        <title>De novo whole-genome sequence and genome annotation of Lichtheimia ramosa.</title>
        <authorList>
            <person name="Linde J."/>
            <person name="Schwartze V."/>
            <person name="Binder U."/>
            <person name="Lass-Florl C."/>
            <person name="Voigt K."/>
            <person name="Horn F."/>
        </authorList>
    </citation>
    <scope>NUCLEOTIDE SEQUENCE</scope>
    <source>
        <strain evidence="4">JMRC FSU:6197</strain>
    </source>
</reference>
<dbReference type="SUPFAM" id="SSF46934">
    <property type="entry name" value="UBA-like"/>
    <property type="match status" value="1"/>
</dbReference>
<dbReference type="GO" id="GO:0005886">
    <property type="term" value="C:plasma membrane"/>
    <property type="evidence" value="ECO:0007669"/>
    <property type="project" value="UniProtKB-ARBA"/>
</dbReference>
<protein>
    <recommendedName>
        <fullName evidence="2">Defective in cullin neddylation protein</fullName>
    </recommendedName>
</protein>
<evidence type="ECO:0000256" key="2">
    <source>
        <dbReference type="RuleBase" id="RU410713"/>
    </source>
</evidence>
<dbReference type="Gene3D" id="1.10.238.10">
    <property type="entry name" value="EF-hand"/>
    <property type="match status" value="1"/>
</dbReference>
<dbReference type="InterPro" id="IPR014764">
    <property type="entry name" value="DCN-prot"/>
</dbReference>
<dbReference type="PROSITE" id="PS51229">
    <property type="entry name" value="DCUN1"/>
    <property type="match status" value="1"/>
</dbReference>
<dbReference type="InterPro" id="IPR011992">
    <property type="entry name" value="EF-hand-dom_pair"/>
</dbReference>
<dbReference type="Gene3D" id="1.10.8.10">
    <property type="entry name" value="DNA helicase RuvA subunit, C-terminal domain"/>
    <property type="match status" value="1"/>
</dbReference>
<dbReference type="Pfam" id="PF03556">
    <property type="entry name" value="Cullin_binding"/>
    <property type="match status" value="1"/>
</dbReference>
<sequence length="251" mass="29228">MAASQVKGTQLEKVKRLKEFTNITDREAIQRLKSSNWDVNVALNAYYDSTPRSQPNSTNCNVSEIESTFDKYRDQDEKDKISIEGAMALCQDLGIEPTQFEFLVMSYQLGSERMGEFHRKAFVQGMVRLQCNTITELREELPQLMKLLDDPEQFRAIYNYAFILGREQGQKSLSLEAAIELWRLLLNNRFTMLEDWITFLEEKHGKAISKDTWTLFLDFASQPNIDLDAHDLMGAWPILIDEFVEYMQEKQ</sequence>
<dbReference type="GO" id="GO:0097602">
    <property type="term" value="F:cullin family protein binding"/>
    <property type="evidence" value="ECO:0007669"/>
    <property type="project" value="TreeGrafter"/>
</dbReference>
<dbReference type="GO" id="GO:0000151">
    <property type="term" value="C:ubiquitin ligase complex"/>
    <property type="evidence" value="ECO:0007669"/>
    <property type="project" value="TreeGrafter"/>
</dbReference>
<dbReference type="EMBL" id="LK023324">
    <property type="protein sequence ID" value="CDS08042.1"/>
    <property type="molecule type" value="Genomic_DNA"/>
</dbReference>
<dbReference type="PANTHER" id="PTHR12281">
    <property type="entry name" value="RP42 RELATED"/>
    <property type="match status" value="1"/>
</dbReference>
<dbReference type="Pfam" id="PF14555">
    <property type="entry name" value="UBA_4"/>
    <property type="match status" value="1"/>
</dbReference>
<dbReference type="GO" id="GO:0045116">
    <property type="term" value="P:protein neddylation"/>
    <property type="evidence" value="ECO:0007669"/>
    <property type="project" value="TreeGrafter"/>
</dbReference>
<organism evidence="4">
    <name type="scientific">Lichtheimia ramosa</name>
    <dbReference type="NCBI Taxonomy" id="688394"/>
    <lineage>
        <taxon>Eukaryota</taxon>
        <taxon>Fungi</taxon>
        <taxon>Fungi incertae sedis</taxon>
        <taxon>Mucoromycota</taxon>
        <taxon>Mucoromycotina</taxon>
        <taxon>Mucoromycetes</taxon>
        <taxon>Mucorales</taxon>
        <taxon>Lichtheimiaceae</taxon>
        <taxon>Lichtheimia</taxon>
    </lineage>
</organism>
<dbReference type="OrthoDB" id="286637at2759"/>
<comment type="function">
    <text evidence="2">Neddylation of cullins play an essential role in the regulation of SCF-type complexes activity.</text>
</comment>
<dbReference type="InterPro" id="IPR005176">
    <property type="entry name" value="PONY_dom"/>
</dbReference>
<dbReference type="PANTHER" id="PTHR12281:SF31">
    <property type="entry name" value="DCN1-LIKE PROTEIN 3"/>
    <property type="match status" value="1"/>
</dbReference>
<dbReference type="SUPFAM" id="SSF47473">
    <property type="entry name" value="EF-hand"/>
    <property type="match status" value="1"/>
</dbReference>
<proteinExistence type="predicted"/>
<dbReference type="FunFam" id="1.10.238.200:FF:000003">
    <property type="entry name" value="DCN1-like protein 3"/>
    <property type="match status" value="1"/>
</dbReference>
<dbReference type="GO" id="GO:0005634">
    <property type="term" value="C:nucleus"/>
    <property type="evidence" value="ECO:0007669"/>
    <property type="project" value="EnsemblFungi"/>
</dbReference>
<dbReference type="GO" id="GO:0032182">
    <property type="term" value="F:ubiquitin-like protein binding"/>
    <property type="evidence" value="ECO:0007669"/>
    <property type="project" value="TreeGrafter"/>
</dbReference>
<gene>
    <name evidence="4" type="ORF">LRAMOSA01991</name>
</gene>
<keyword evidence="1" id="KW-0833">Ubl conjugation pathway</keyword>
<dbReference type="GO" id="GO:0031624">
    <property type="term" value="F:ubiquitin conjugating enzyme binding"/>
    <property type="evidence" value="ECO:0007669"/>
    <property type="project" value="TreeGrafter"/>
</dbReference>
<dbReference type="InterPro" id="IPR009060">
    <property type="entry name" value="UBA-like_sf"/>
</dbReference>
<evidence type="ECO:0000256" key="1">
    <source>
        <dbReference type="ARBA" id="ARBA00022786"/>
    </source>
</evidence>
<name>A0A077WMV3_9FUNG</name>
<dbReference type="Gene3D" id="1.10.238.200">
    <property type="entry name" value="Cullin, PONY binding domain"/>
    <property type="match status" value="1"/>
</dbReference>
<feature type="domain" description="DCUN1" evidence="3">
    <location>
        <begin position="60"/>
        <end position="248"/>
    </location>
</feature>
<evidence type="ECO:0000259" key="3">
    <source>
        <dbReference type="PROSITE" id="PS51229"/>
    </source>
</evidence>
<evidence type="ECO:0000313" key="4">
    <source>
        <dbReference type="EMBL" id="CDS08042.1"/>
    </source>
</evidence>